<name>A0A1A0HHK4_9ASCO</name>
<comment type="caution">
    <text evidence="1">The sequence shown here is derived from an EMBL/GenBank/DDBJ whole genome shotgun (WGS) entry which is preliminary data.</text>
</comment>
<evidence type="ECO:0000313" key="2">
    <source>
        <dbReference type="Proteomes" id="UP000092555"/>
    </source>
</evidence>
<proteinExistence type="predicted"/>
<feature type="non-terminal residue" evidence="1">
    <location>
        <position position="276"/>
    </location>
</feature>
<keyword evidence="2" id="KW-1185">Reference proteome</keyword>
<dbReference type="AlphaFoldDB" id="A0A1A0HHK4"/>
<sequence length="276" mass="32351">PQMELQEFIVTGRLINRSLKVFPSEKSLRMYKEYARLGRRDPDFIRAKNAQNSSVALPLLMTKRSWGIGVGDTSYLRIFEAVPSPEAKDRLYSKVDNRHIGEVLRRNFFGYTRYRLQIKGVETVVIAHRRLPIVDWRINDERFRFVKATNPVLSPDLFLYHLYLLAPDQDSLVDKMDSSLKVHRGNALLGGLHNIFLLRWYLSDRSRYMSPYKCGLLEFYRSWKIFTRTRKCSIFSMYTYAIGNQDANNAVEFRLLILVAVSLILQSIEDDMHSKR</sequence>
<dbReference type="EMBL" id="LXTC01000001">
    <property type="protein sequence ID" value="OBA23486.1"/>
    <property type="molecule type" value="Genomic_DNA"/>
</dbReference>
<protein>
    <submittedName>
        <fullName evidence="1">Uncharacterized protein</fullName>
    </submittedName>
</protein>
<feature type="non-terminal residue" evidence="1">
    <location>
        <position position="1"/>
    </location>
</feature>
<evidence type="ECO:0000313" key="1">
    <source>
        <dbReference type="EMBL" id="OBA23486.1"/>
    </source>
</evidence>
<dbReference type="GeneID" id="30027838"/>
<dbReference type="OrthoDB" id="4080708at2759"/>
<gene>
    <name evidence="1" type="ORF">METBIDRAFT_19412</name>
</gene>
<accession>A0A1A0HHK4</accession>
<reference evidence="1 2" key="1">
    <citation type="submission" date="2016-05" db="EMBL/GenBank/DDBJ databases">
        <title>Comparative genomics of biotechnologically important yeasts.</title>
        <authorList>
            <consortium name="DOE Joint Genome Institute"/>
            <person name="Riley R."/>
            <person name="Haridas S."/>
            <person name="Wolfe K.H."/>
            <person name="Lopes M.R."/>
            <person name="Hittinger C.T."/>
            <person name="Goker M."/>
            <person name="Salamov A."/>
            <person name="Wisecaver J."/>
            <person name="Long T.M."/>
            <person name="Aerts A.L."/>
            <person name="Barry K."/>
            <person name="Choi C."/>
            <person name="Clum A."/>
            <person name="Coughlan A.Y."/>
            <person name="Deshpande S."/>
            <person name="Douglass A.P."/>
            <person name="Hanson S.J."/>
            <person name="Klenk H.-P."/>
            <person name="LaButti K."/>
            <person name="Lapidus A."/>
            <person name="Lindquist E."/>
            <person name="Lipzen A."/>
            <person name="Meier-kolthoff J.P."/>
            <person name="Ohm R.A."/>
            <person name="Otillar R.P."/>
            <person name="Pangilinan J."/>
            <person name="Peng Y."/>
            <person name="Rokas A."/>
            <person name="Rosa C.A."/>
            <person name="Scheuner C."/>
            <person name="Sibirny A.A."/>
            <person name="Slot J.C."/>
            <person name="Stielow J.B."/>
            <person name="Sun H."/>
            <person name="Kurtzman C.P."/>
            <person name="Blackwell M."/>
            <person name="Grigoriev I.V."/>
            <person name="Jeffries T.W."/>
        </authorList>
    </citation>
    <scope>NUCLEOTIDE SEQUENCE [LARGE SCALE GENOMIC DNA]</scope>
    <source>
        <strain evidence="1 2">NRRL YB-4993</strain>
    </source>
</reference>
<organism evidence="1 2">
    <name type="scientific">Metschnikowia bicuspidata var. bicuspidata NRRL YB-4993</name>
    <dbReference type="NCBI Taxonomy" id="869754"/>
    <lineage>
        <taxon>Eukaryota</taxon>
        <taxon>Fungi</taxon>
        <taxon>Dikarya</taxon>
        <taxon>Ascomycota</taxon>
        <taxon>Saccharomycotina</taxon>
        <taxon>Pichiomycetes</taxon>
        <taxon>Metschnikowiaceae</taxon>
        <taxon>Metschnikowia</taxon>
    </lineage>
</organism>
<dbReference type="RefSeq" id="XP_018713967.1">
    <property type="nucleotide sequence ID" value="XM_018854862.1"/>
</dbReference>
<dbReference type="Proteomes" id="UP000092555">
    <property type="component" value="Unassembled WGS sequence"/>
</dbReference>